<dbReference type="AlphaFoldDB" id="A0A2P7QGN5"/>
<dbReference type="Proteomes" id="UP000241167">
    <property type="component" value="Unassembled WGS sequence"/>
</dbReference>
<organism evidence="1 2">
    <name type="scientific">Allosphingosinicella deserti</name>
    <dbReference type="NCBI Taxonomy" id="2116704"/>
    <lineage>
        <taxon>Bacteria</taxon>
        <taxon>Pseudomonadati</taxon>
        <taxon>Pseudomonadota</taxon>
        <taxon>Alphaproteobacteria</taxon>
        <taxon>Sphingomonadales</taxon>
        <taxon>Sphingomonadaceae</taxon>
        <taxon>Allosphingosinicella</taxon>
    </lineage>
</organism>
<keyword evidence="2" id="KW-1185">Reference proteome</keyword>
<evidence type="ECO:0000313" key="1">
    <source>
        <dbReference type="EMBL" id="PSJ37100.1"/>
    </source>
</evidence>
<dbReference type="Pfam" id="PF07309">
    <property type="entry name" value="FlaF"/>
    <property type="match status" value="1"/>
</dbReference>
<dbReference type="GO" id="GO:0044781">
    <property type="term" value="P:bacterial-type flagellum organization"/>
    <property type="evidence" value="ECO:0007669"/>
    <property type="project" value="InterPro"/>
</dbReference>
<keyword evidence="1" id="KW-0966">Cell projection</keyword>
<dbReference type="OrthoDB" id="9808944at2"/>
<accession>A0A2P7QGN5</accession>
<dbReference type="EMBL" id="PXYI01000010">
    <property type="protein sequence ID" value="PSJ37100.1"/>
    <property type="molecule type" value="Genomic_DNA"/>
</dbReference>
<keyword evidence="1" id="KW-0969">Cilium</keyword>
<protein>
    <submittedName>
        <fullName evidence="1">Flagellar FlaF family protein</fullName>
    </submittedName>
</protein>
<comment type="caution">
    <text evidence="1">The sequence shown here is derived from an EMBL/GenBank/DDBJ whole genome shotgun (WGS) entry which is preliminary data.</text>
</comment>
<sequence>MSLDAYRRVRTIAETPRAQEYRLMSQITGEMIHARDAGLNGAALVPSLHRNRQAWSTFSSLCAAPGNKLPTELRASIISIALWVDRYTSEVVAGRDSIEDLISVNRAIIDGLANENLQAA</sequence>
<dbReference type="RefSeq" id="WP_106515541.1">
    <property type="nucleotide sequence ID" value="NZ_PXYI01000010.1"/>
</dbReference>
<reference evidence="1 2" key="1">
    <citation type="submission" date="2018-03" db="EMBL/GenBank/DDBJ databases">
        <title>The draft genome of Sphingosinicella sp. GL-C-18.</title>
        <authorList>
            <person name="Liu L."/>
            <person name="Li L."/>
            <person name="Liang L."/>
            <person name="Zhang X."/>
            <person name="Wang T."/>
        </authorList>
    </citation>
    <scope>NUCLEOTIDE SEQUENCE [LARGE SCALE GENOMIC DNA]</scope>
    <source>
        <strain evidence="1 2">GL-C-18</strain>
    </source>
</reference>
<proteinExistence type="predicted"/>
<dbReference type="NCBIfam" id="NF009435">
    <property type="entry name" value="PRK12794.1"/>
    <property type="match status" value="1"/>
</dbReference>
<gene>
    <name evidence="1" type="ORF">C7I55_23855</name>
</gene>
<name>A0A2P7QGN5_9SPHN</name>
<dbReference type="InterPro" id="IPR010845">
    <property type="entry name" value="FlaF"/>
</dbReference>
<evidence type="ECO:0000313" key="2">
    <source>
        <dbReference type="Proteomes" id="UP000241167"/>
    </source>
</evidence>
<keyword evidence="1" id="KW-0282">Flagellum</keyword>